<accession>A0A0J0XKR4</accession>
<dbReference type="InterPro" id="IPR033121">
    <property type="entry name" value="PEPTIDASE_A1"/>
</dbReference>
<dbReference type="InterPro" id="IPR001461">
    <property type="entry name" value="Aspartic_peptidase_A1"/>
</dbReference>
<evidence type="ECO:0000256" key="1">
    <source>
        <dbReference type="ARBA" id="ARBA00007447"/>
    </source>
</evidence>
<evidence type="ECO:0000259" key="3">
    <source>
        <dbReference type="PROSITE" id="PS51767"/>
    </source>
</evidence>
<feature type="region of interest" description="Disordered" evidence="2">
    <location>
        <begin position="387"/>
        <end position="426"/>
    </location>
</feature>
<keyword evidence="5" id="KW-1185">Reference proteome</keyword>
<keyword evidence="4" id="KW-0378">Hydrolase</keyword>
<dbReference type="Gene3D" id="2.40.70.10">
    <property type="entry name" value="Acid Proteases"/>
    <property type="match status" value="2"/>
</dbReference>
<feature type="non-terminal residue" evidence="4">
    <location>
        <position position="1"/>
    </location>
</feature>
<dbReference type="GeneID" id="28987338"/>
<dbReference type="PANTHER" id="PTHR47966:SF6">
    <property type="entry name" value="PEPTIDASE A1 DOMAIN-CONTAINING PROTEIN"/>
    <property type="match status" value="1"/>
</dbReference>
<reference evidence="4 5" key="1">
    <citation type="submission" date="2015-03" db="EMBL/GenBank/DDBJ databases">
        <title>Genomics and transcriptomics of the oil-accumulating basidiomycete yeast T. oleaginosus allow insights into substrate utilization and the diverse evolutionary trajectories of mating systems in fungi.</title>
        <authorList>
            <consortium name="DOE Joint Genome Institute"/>
            <person name="Kourist R."/>
            <person name="Kracht O."/>
            <person name="Bracharz F."/>
            <person name="Lipzen A."/>
            <person name="Nolan M."/>
            <person name="Ohm R."/>
            <person name="Grigoriev I."/>
            <person name="Sun S."/>
            <person name="Heitman J."/>
            <person name="Bruck T."/>
            <person name="Nowrousian M."/>
        </authorList>
    </citation>
    <scope>NUCLEOTIDE SEQUENCE [LARGE SCALE GENOMIC DNA]</scope>
    <source>
        <strain evidence="4 5">IBC0246</strain>
    </source>
</reference>
<dbReference type="InterPro" id="IPR021109">
    <property type="entry name" value="Peptidase_aspartic_dom_sf"/>
</dbReference>
<organism evidence="4 5">
    <name type="scientific">Cutaneotrichosporon oleaginosum</name>
    <dbReference type="NCBI Taxonomy" id="879819"/>
    <lineage>
        <taxon>Eukaryota</taxon>
        <taxon>Fungi</taxon>
        <taxon>Dikarya</taxon>
        <taxon>Basidiomycota</taxon>
        <taxon>Agaricomycotina</taxon>
        <taxon>Tremellomycetes</taxon>
        <taxon>Trichosporonales</taxon>
        <taxon>Trichosporonaceae</taxon>
        <taxon>Cutaneotrichosporon</taxon>
    </lineage>
</organism>
<evidence type="ECO:0000313" key="4">
    <source>
        <dbReference type="EMBL" id="KLT41691.1"/>
    </source>
</evidence>
<dbReference type="EMBL" id="KQ087214">
    <property type="protein sequence ID" value="KLT41691.1"/>
    <property type="molecule type" value="Genomic_DNA"/>
</dbReference>
<dbReference type="GO" id="GO:0006508">
    <property type="term" value="P:proteolysis"/>
    <property type="evidence" value="ECO:0007669"/>
    <property type="project" value="UniProtKB-KW"/>
</dbReference>
<dbReference type="PANTHER" id="PTHR47966">
    <property type="entry name" value="BETA-SITE APP-CLEAVING ENZYME, ISOFORM A-RELATED"/>
    <property type="match status" value="1"/>
</dbReference>
<dbReference type="GO" id="GO:0004190">
    <property type="term" value="F:aspartic-type endopeptidase activity"/>
    <property type="evidence" value="ECO:0007669"/>
    <property type="project" value="InterPro"/>
</dbReference>
<evidence type="ECO:0000256" key="2">
    <source>
        <dbReference type="SAM" id="MobiDB-lite"/>
    </source>
</evidence>
<dbReference type="InterPro" id="IPR034164">
    <property type="entry name" value="Pepsin-like_dom"/>
</dbReference>
<evidence type="ECO:0000313" key="5">
    <source>
        <dbReference type="Proteomes" id="UP000053611"/>
    </source>
</evidence>
<dbReference type="CDD" id="cd05471">
    <property type="entry name" value="pepsin_like"/>
    <property type="match status" value="1"/>
</dbReference>
<protein>
    <submittedName>
        <fullName evidence="4">Acid protease</fullName>
    </submittedName>
</protein>
<dbReference type="SUPFAM" id="SSF50630">
    <property type="entry name" value="Acid proteases"/>
    <property type="match status" value="1"/>
</dbReference>
<comment type="similarity">
    <text evidence="1">Belongs to the peptidase A1 family.</text>
</comment>
<gene>
    <name evidence="4" type="ORF">CC85DRAFT_328836</name>
</gene>
<dbReference type="OrthoDB" id="2747330at2759"/>
<keyword evidence="4" id="KW-0645">Protease</keyword>
<dbReference type="AlphaFoldDB" id="A0A0J0XKR4"/>
<dbReference type="Pfam" id="PF00026">
    <property type="entry name" value="Asp"/>
    <property type="match status" value="1"/>
</dbReference>
<dbReference type="RefSeq" id="XP_018278182.1">
    <property type="nucleotide sequence ID" value="XM_018426735.1"/>
</dbReference>
<sequence>MLTILALLTVASGAVVEREPLRIGLSRLPLSLEKRGEPLTSTNYGSTLHMNISVGTPEQNLLVPIVIGDFSDMLVLATPAVGDPNPNAGNRTLFDPSASSTFELGGATVFYGLRSQPSVGTAAQDTVRVGPVSLPKQPMLMANVTDFDQVMNIKRGTLGMAGFSPTSGFGLDLAAAAGGNEIGLFVTPSSSRLGAWSYGLNAGEMSLGGLNRYLYTGNISYCDVVNPENWIVALEGLKVNNISVPVVLDPPPAKAPTVWLAPDFNGIFLRKTLADLVFALIPGSSSVYDAPLEETRWYAPCDTTATVSLVLGGQEYALPAKRWLTGEVFGSSGSCATLFRSYVQSANSSSMLIGLPFASTVYTVLKFGTTPQIGFAPLSPAALAHAPEQAANPGDKPTGAIPSGRSSTASAAPVSTGAGGTPVPSDGTRARALQLSWLIAVALTLHFL</sequence>
<dbReference type="Proteomes" id="UP000053611">
    <property type="component" value="Unassembled WGS sequence"/>
</dbReference>
<name>A0A0J0XKR4_9TREE</name>
<feature type="domain" description="Peptidase A1" evidence="3">
    <location>
        <begin position="48"/>
        <end position="376"/>
    </location>
</feature>
<proteinExistence type="inferred from homology"/>
<dbReference type="PROSITE" id="PS51767">
    <property type="entry name" value="PEPTIDASE_A1"/>
    <property type="match status" value="1"/>
</dbReference>